<feature type="domain" description="THIF-type NAD/FAD binding fold" evidence="2">
    <location>
        <begin position="4"/>
        <end position="238"/>
    </location>
</feature>
<sequence>MTRYDRQIKFYGIGESGQSFIENATVGIVGCGALGTHLAESIARSGVKKIVIVDRDYVEVSNLQRQSLFKESDAELSTPKVVACERELKSIRSDLELETYIAHCDASLLEAAFLQCDCILDATDNFETRLVINDFSYKYNIPWIYGACVESTYVACPFIPGVTPCFNCVMGILPVMNRTCDTVGIIEPAVNLATSYQMMYCMKILSKTPFDAKLIFGDVWQMDHTALKFSKMFNEKCTTCGDDKTFPNLLFKQTETMLCGRDTVQFMTLNFNEEELIRHLEEQHIMYNINPYFIRFKFMDRPMIWFKGGRLLIHEVKTVNEAKKIYHQLFG</sequence>
<dbReference type="FunFam" id="3.40.50.720:FF:000080">
    <property type="entry name" value="Thiazole biosynthesis adenylyltransferase ThiF"/>
    <property type="match status" value="1"/>
</dbReference>
<gene>
    <name evidence="3" type="ORF">BHU61_08650</name>
</gene>
<dbReference type="InterPro" id="IPR045886">
    <property type="entry name" value="ThiF/MoeB/HesA"/>
</dbReference>
<dbReference type="GO" id="GO:0016779">
    <property type="term" value="F:nucleotidyltransferase activity"/>
    <property type="evidence" value="ECO:0007669"/>
    <property type="project" value="TreeGrafter"/>
</dbReference>
<evidence type="ECO:0000256" key="1">
    <source>
        <dbReference type="ARBA" id="ARBA00009919"/>
    </source>
</evidence>
<evidence type="ECO:0000259" key="2">
    <source>
        <dbReference type="Pfam" id="PF00899"/>
    </source>
</evidence>
<dbReference type="RefSeq" id="WP_111716205.1">
    <property type="nucleotide sequence ID" value="NZ_JBHSSR010000013.1"/>
</dbReference>
<dbReference type="CDD" id="cd00757">
    <property type="entry name" value="ThiF_MoeB_HesA_family"/>
    <property type="match status" value="1"/>
</dbReference>
<dbReference type="InterPro" id="IPR000594">
    <property type="entry name" value="ThiF_NAD_FAD-bd"/>
</dbReference>
<dbReference type="SUPFAM" id="SSF69572">
    <property type="entry name" value="Activating enzymes of the ubiquitin-like proteins"/>
    <property type="match status" value="1"/>
</dbReference>
<dbReference type="GO" id="GO:0004792">
    <property type="term" value="F:thiosulfate-cyanide sulfurtransferase activity"/>
    <property type="evidence" value="ECO:0007669"/>
    <property type="project" value="TreeGrafter"/>
</dbReference>
<evidence type="ECO:0000313" key="3">
    <source>
        <dbReference type="EMBL" id="RAK44770.1"/>
    </source>
</evidence>
<dbReference type="PANTHER" id="PTHR10953">
    <property type="entry name" value="UBIQUITIN-ACTIVATING ENZYME E1"/>
    <property type="match status" value="1"/>
</dbReference>
<evidence type="ECO:0000313" key="4">
    <source>
        <dbReference type="Proteomes" id="UP000249808"/>
    </source>
</evidence>
<reference evidence="3 4" key="1">
    <citation type="journal article" date="2018" name="Front. Microbiol.">
        <title>Description and Comparative Genomics of Macrococcus caseolyticus subsp. hominis subsp. nov., Macrococcus goetzii sp. nov., Macrococcus epidermidis sp. nov., and Macrococcus bohemicus sp. nov., Novel Macrococci From Human Clinical Material With Virulence Potential and Suspected Uptake of Foreign DNA by Natural Transformation.</title>
        <authorList>
            <person name="Maslanova I."/>
            <person name="Wertheimer Z."/>
            <person name="Sedlacek I."/>
            <person name="Svec P."/>
            <person name="Indrakova A."/>
            <person name="Kovarovic V."/>
            <person name="Schumann P."/>
            <person name="Sproer C."/>
            <person name="Kralova S."/>
            <person name="Sedo O."/>
            <person name="Kristofova L."/>
            <person name="Vrbovska V."/>
            <person name="Fuzik T."/>
            <person name="Petras P."/>
            <person name="Zdrahal Z."/>
            <person name="Ruzickova V."/>
            <person name="Doskar J."/>
            <person name="Pantucek R."/>
        </authorList>
    </citation>
    <scope>NUCLEOTIDE SEQUENCE [LARGE SCALE GENOMIC DNA]</scope>
    <source>
        <strain evidence="3 4">01/688</strain>
    </source>
</reference>
<dbReference type="PANTHER" id="PTHR10953:SF102">
    <property type="entry name" value="ADENYLYLTRANSFERASE AND SULFURTRANSFERASE MOCS3"/>
    <property type="match status" value="1"/>
</dbReference>
<accession>A0A327ZR18</accession>
<dbReference type="AlphaFoldDB" id="A0A327ZR18"/>
<organism evidence="3 4">
    <name type="scientific">Macrococcus epidermidis</name>
    <dbReference type="NCBI Taxonomy" id="1902580"/>
    <lineage>
        <taxon>Bacteria</taxon>
        <taxon>Bacillati</taxon>
        <taxon>Bacillota</taxon>
        <taxon>Bacilli</taxon>
        <taxon>Bacillales</taxon>
        <taxon>Staphylococcaceae</taxon>
        <taxon>Macrococcus</taxon>
    </lineage>
</organism>
<dbReference type="GO" id="GO:0008146">
    <property type="term" value="F:sulfotransferase activity"/>
    <property type="evidence" value="ECO:0007669"/>
    <property type="project" value="TreeGrafter"/>
</dbReference>
<keyword evidence="4" id="KW-1185">Reference proteome</keyword>
<dbReference type="Gene3D" id="3.40.50.720">
    <property type="entry name" value="NAD(P)-binding Rossmann-like Domain"/>
    <property type="match status" value="1"/>
</dbReference>
<name>A0A327ZR18_9STAP</name>
<dbReference type="GO" id="GO:0005829">
    <property type="term" value="C:cytosol"/>
    <property type="evidence" value="ECO:0007669"/>
    <property type="project" value="TreeGrafter"/>
</dbReference>
<dbReference type="Pfam" id="PF00899">
    <property type="entry name" value="ThiF"/>
    <property type="match status" value="1"/>
</dbReference>
<dbReference type="InterPro" id="IPR035985">
    <property type="entry name" value="Ubiquitin-activating_enz"/>
</dbReference>
<dbReference type="EMBL" id="PZJH01000003">
    <property type="protein sequence ID" value="RAK44770.1"/>
    <property type="molecule type" value="Genomic_DNA"/>
</dbReference>
<dbReference type="Proteomes" id="UP000249808">
    <property type="component" value="Unassembled WGS sequence"/>
</dbReference>
<comment type="similarity">
    <text evidence="1">Belongs to the HesA/MoeB/ThiF family.</text>
</comment>
<comment type="caution">
    <text evidence="3">The sequence shown here is derived from an EMBL/GenBank/DDBJ whole genome shotgun (WGS) entry which is preliminary data.</text>
</comment>
<proteinExistence type="inferred from homology"/>
<dbReference type="GO" id="GO:0008641">
    <property type="term" value="F:ubiquitin-like modifier activating enzyme activity"/>
    <property type="evidence" value="ECO:0007669"/>
    <property type="project" value="InterPro"/>
</dbReference>
<protein>
    <submittedName>
        <fullName evidence="3">Molybdopterin biosynthesis protein MoeB</fullName>
    </submittedName>
</protein>